<dbReference type="AlphaFoldDB" id="V5GPK8"/>
<evidence type="ECO:0000313" key="2">
    <source>
        <dbReference type="EMBL" id="JAB72340.1"/>
    </source>
</evidence>
<feature type="signal peptide" evidence="1">
    <location>
        <begin position="1"/>
        <end position="19"/>
    </location>
</feature>
<evidence type="ECO:0000256" key="1">
    <source>
        <dbReference type="SAM" id="SignalP"/>
    </source>
</evidence>
<accession>V5GPK8</accession>
<keyword evidence="1" id="KW-0732">Signal</keyword>
<reference evidence="2" key="1">
    <citation type="journal article" date="2015" name="Sci. Rep.">
        <title>Tissue- and time-dependent transcription in Ixodes ricinus salivary glands and midguts when blood feeding on the vertebrate host.</title>
        <authorList>
            <person name="Kotsyfakis M."/>
            <person name="Schwarz A."/>
            <person name="Erhart J."/>
            <person name="Ribeiro J.M."/>
        </authorList>
    </citation>
    <scope>NUCLEOTIDE SEQUENCE</scope>
    <source>
        <tissue evidence="2">Salivary gland and midgut</tissue>
    </source>
</reference>
<protein>
    <submittedName>
        <fullName evidence="2">Putative anticomplement protein ixac-b1</fullName>
    </submittedName>
</protein>
<name>V5GPK8_IXORI</name>
<dbReference type="EMBL" id="GANP01012128">
    <property type="protein sequence ID" value="JAB72340.1"/>
    <property type="molecule type" value="mRNA"/>
</dbReference>
<feature type="chain" id="PRO_5004733650" evidence="1">
    <location>
        <begin position="20"/>
        <end position="87"/>
    </location>
</feature>
<organism evidence="2">
    <name type="scientific">Ixodes ricinus</name>
    <name type="common">Common tick</name>
    <name type="synonym">Acarus ricinus</name>
    <dbReference type="NCBI Taxonomy" id="34613"/>
    <lineage>
        <taxon>Eukaryota</taxon>
        <taxon>Metazoa</taxon>
        <taxon>Ecdysozoa</taxon>
        <taxon>Arthropoda</taxon>
        <taxon>Chelicerata</taxon>
        <taxon>Arachnida</taxon>
        <taxon>Acari</taxon>
        <taxon>Parasitiformes</taxon>
        <taxon>Ixodida</taxon>
        <taxon>Ixodoidea</taxon>
        <taxon>Ixodidae</taxon>
        <taxon>Ixodinae</taxon>
        <taxon>Ixodes</taxon>
    </lineage>
</organism>
<sequence>MKTELTCALFGILFFGSQCSNEETQEQKPNAKRLKTNSTKRYYQNASGLCGSWYRKRELSGSHLQLHSSKLLMKKNHTNREQDMGGF</sequence>
<proteinExistence type="evidence at transcript level"/>